<dbReference type="GO" id="GO:0045944">
    <property type="term" value="P:positive regulation of transcription by RNA polymerase II"/>
    <property type="evidence" value="ECO:0007669"/>
    <property type="project" value="TreeGrafter"/>
</dbReference>
<evidence type="ECO:0000256" key="7">
    <source>
        <dbReference type="ARBA" id="ARBA00022853"/>
    </source>
</evidence>
<evidence type="ECO:0000256" key="11">
    <source>
        <dbReference type="ARBA" id="ARBA00048017"/>
    </source>
</evidence>
<dbReference type="RefSeq" id="XP_026272800.1">
    <property type="nucleotide sequence ID" value="XM_026417015.2"/>
</dbReference>
<dbReference type="GO" id="GO:0005634">
    <property type="term" value="C:nucleus"/>
    <property type="evidence" value="ECO:0007669"/>
    <property type="project" value="UniProtKB-SubCell"/>
</dbReference>
<dbReference type="GO" id="GO:0003713">
    <property type="term" value="F:transcription coactivator activity"/>
    <property type="evidence" value="ECO:0007669"/>
    <property type="project" value="TreeGrafter"/>
</dbReference>
<evidence type="ECO:0000256" key="9">
    <source>
        <dbReference type="ARBA" id="ARBA00023163"/>
    </source>
</evidence>
<dbReference type="AlphaFoldDB" id="A0A6J1RVD4"/>
<keyword evidence="10" id="KW-0539">Nucleus</keyword>
<dbReference type="Gene3D" id="1.20.1020.10">
    <property type="entry name" value="TAZ domain"/>
    <property type="match status" value="1"/>
</dbReference>
<comment type="subcellular location">
    <subcellularLocation>
        <location evidence="1">Nucleus</location>
    </subcellularLocation>
</comment>
<dbReference type="InterPro" id="IPR035898">
    <property type="entry name" value="TAZ_dom_sf"/>
</dbReference>
<evidence type="ECO:0000256" key="4">
    <source>
        <dbReference type="ARBA" id="ARBA00022723"/>
    </source>
</evidence>
<dbReference type="KEGG" id="foc:113202667"/>
<evidence type="ECO:0000256" key="8">
    <source>
        <dbReference type="ARBA" id="ARBA00023015"/>
    </source>
</evidence>
<proteinExistence type="predicted"/>
<organism evidence="12 13">
    <name type="scientific">Frankliniella occidentalis</name>
    <name type="common">Western flower thrips</name>
    <name type="synonym">Euthrips occidentalis</name>
    <dbReference type="NCBI Taxonomy" id="133901"/>
    <lineage>
        <taxon>Eukaryota</taxon>
        <taxon>Metazoa</taxon>
        <taxon>Ecdysozoa</taxon>
        <taxon>Arthropoda</taxon>
        <taxon>Hexapoda</taxon>
        <taxon>Insecta</taxon>
        <taxon>Pterygota</taxon>
        <taxon>Neoptera</taxon>
        <taxon>Paraneoptera</taxon>
        <taxon>Thysanoptera</taxon>
        <taxon>Terebrantia</taxon>
        <taxon>Thripoidea</taxon>
        <taxon>Thripidae</taxon>
        <taxon>Frankliniella</taxon>
    </lineage>
</organism>
<dbReference type="Pfam" id="PF02135">
    <property type="entry name" value="zf-TAZ"/>
    <property type="match status" value="1"/>
</dbReference>
<dbReference type="GO" id="GO:0008270">
    <property type="term" value="F:zinc ion binding"/>
    <property type="evidence" value="ECO:0007669"/>
    <property type="project" value="UniProtKB-KW"/>
</dbReference>
<dbReference type="InterPro" id="IPR000197">
    <property type="entry name" value="Znf_TAZ"/>
</dbReference>
<keyword evidence="6" id="KW-0862">Zinc</keyword>
<evidence type="ECO:0000256" key="1">
    <source>
        <dbReference type="ARBA" id="ARBA00004123"/>
    </source>
</evidence>
<protein>
    <recommendedName>
        <fullName evidence="2">histone acetyltransferase</fullName>
        <ecNumber evidence="2">2.3.1.48</ecNumber>
    </recommendedName>
</protein>
<keyword evidence="12" id="KW-1185">Reference proteome</keyword>
<keyword evidence="9" id="KW-0804">Transcription</keyword>
<dbReference type="Proteomes" id="UP000504606">
    <property type="component" value="Unplaced"/>
</dbReference>
<dbReference type="PROSITE" id="PS50134">
    <property type="entry name" value="ZF_TAZ"/>
    <property type="match status" value="1"/>
</dbReference>
<dbReference type="GO" id="GO:0031490">
    <property type="term" value="F:chromatin DNA binding"/>
    <property type="evidence" value="ECO:0007669"/>
    <property type="project" value="TreeGrafter"/>
</dbReference>
<dbReference type="SUPFAM" id="SSF57933">
    <property type="entry name" value="TAZ domain"/>
    <property type="match status" value="1"/>
</dbReference>
<reference evidence="13" key="1">
    <citation type="submission" date="2025-08" db="UniProtKB">
        <authorList>
            <consortium name="RefSeq"/>
        </authorList>
    </citation>
    <scope>IDENTIFICATION</scope>
    <source>
        <tissue evidence="13">Whole organism</tissue>
    </source>
</reference>
<dbReference type="GO" id="GO:0005667">
    <property type="term" value="C:transcription regulator complex"/>
    <property type="evidence" value="ECO:0007669"/>
    <property type="project" value="TreeGrafter"/>
</dbReference>
<dbReference type="OrthoDB" id="899at2759"/>
<comment type="catalytic activity">
    <reaction evidence="11">
        <text>L-lysyl-[protein] + acetyl-CoA = N(6)-acetyl-L-lysyl-[protein] + CoA + H(+)</text>
        <dbReference type="Rhea" id="RHEA:45948"/>
        <dbReference type="Rhea" id="RHEA-COMP:9752"/>
        <dbReference type="Rhea" id="RHEA-COMP:10731"/>
        <dbReference type="ChEBI" id="CHEBI:15378"/>
        <dbReference type="ChEBI" id="CHEBI:29969"/>
        <dbReference type="ChEBI" id="CHEBI:57287"/>
        <dbReference type="ChEBI" id="CHEBI:57288"/>
        <dbReference type="ChEBI" id="CHEBI:61930"/>
        <dbReference type="EC" id="2.3.1.48"/>
    </reaction>
</comment>
<evidence type="ECO:0000313" key="13">
    <source>
        <dbReference type="RefSeq" id="XP_026272800.1"/>
    </source>
</evidence>
<dbReference type="PANTHER" id="PTHR13808:SF1">
    <property type="entry name" value="HISTONE ACETYLTRANSFERASE"/>
    <property type="match status" value="1"/>
</dbReference>
<dbReference type="InterPro" id="IPR013178">
    <property type="entry name" value="Histone_AcTrfase_Rtt109/CBP"/>
</dbReference>
<dbReference type="GeneID" id="113202667"/>
<dbReference type="GO" id="GO:0000123">
    <property type="term" value="C:histone acetyltransferase complex"/>
    <property type="evidence" value="ECO:0007669"/>
    <property type="project" value="TreeGrafter"/>
</dbReference>
<keyword evidence="8" id="KW-0805">Transcription regulation</keyword>
<dbReference type="SMART" id="SM00551">
    <property type="entry name" value="ZnF_TAZ"/>
    <property type="match status" value="1"/>
</dbReference>
<name>A0A6J1RVD4_FRAOC</name>
<sequence>MPVLQNPTPPAADPEKRKLIQQQLVLLLHAHKCRRQGQPCELPHCDVMRGVLQHIEVCQAGESCTAPHCSSSRQIISHFHHCSRHDCPVCSPLKTIG</sequence>
<dbReference type="GO" id="GO:0004402">
    <property type="term" value="F:histone acetyltransferase activity"/>
    <property type="evidence" value="ECO:0007669"/>
    <property type="project" value="InterPro"/>
</dbReference>
<keyword evidence="5" id="KW-0863">Zinc-finger</keyword>
<keyword evidence="3" id="KW-0808">Transferase</keyword>
<evidence type="ECO:0000256" key="3">
    <source>
        <dbReference type="ARBA" id="ARBA00022679"/>
    </source>
</evidence>
<evidence type="ECO:0000256" key="6">
    <source>
        <dbReference type="ARBA" id="ARBA00022833"/>
    </source>
</evidence>
<keyword evidence="4" id="KW-0479">Metal-binding</keyword>
<evidence type="ECO:0000256" key="5">
    <source>
        <dbReference type="ARBA" id="ARBA00022771"/>
    </source>
</evidence>
<dbReference type="PANTHER" id="PTHR13808">
    <property type="entry name" value="CBP/P300-RELATED"/>
    <property type="match status" value="1"/>
</dbReference>
<evidence type="ECO:0000256" key="2">
    <source>
        <dbReference type="ARBA" id="ARBA00013184"/>
    </source>
</evidence>
<evidence type="ECO:0000313" key="12">
    <source>
        <dbReference type="Proteomes" id="UP000504606"/>
    </source>
</evidence>
<keyword evidence="7" id="KW-0156">Chromatin regulator</keyword>
<accession>A0A6J1RVD4</accession>
<evidence type="ECO:0000256" key="10">
    <source>
        <dbReference type="ARBA" id="ARBA00023242"/>
    </source>
</evidence>
<dbReference type="EC" id="2.3.1.48" evidence="2"/>
<gene>
    <name evidence="13" type="primary">LOC113202667</name>
</gene>